<dbReference type="Proteomes" id="UP001597076">
    <property type="component" value="Unassembled WGS sequence"/>
</dbReference>
<dbReference type="SUPFAM" id="SSF54427">
    <property type="entry name" value="NTF2-like"/>
    <property type="match status" value="1"/>
</dbReference>
<organism evidence="1 2">
    <name type="scientific">Haloarchaeobius amylolyticus</name>
    <dbReference type="NCBI Taxonomy" id="1198296"/>
    <lineage>
        <taxon>Archaea</taxon>
        <taxon>Methanobacteriati</taxon>
        <taxon>Methanobacteriota</taxon>
        <taxon>Stenosarchaea group</taxon>
        <taxon>Halobacteria</taxon>
        <taxon>Halobacteriales</taxon>
        <taxon>Halorubellaceae</taxon>
        <taxon>Haloarchaeobius</taxon>
    </lineage>
</organism>
<dbReference type="InterPro" id="IPR032710">
    <property type="entry name" value="NTF2-like_dom_sf"/>
</dbReference>
<proteinExistence type="predicted"/>
<reference evidence="1 2" key="1">
    <citation type="journal article" date="2019" name="Int. J. Syst. Evol. Microbiol.">
        <title>The Global Catalogue of Microorganisms (GCM) 10K type strain sequencing project: providing services to taxonomists for standard genome sequencing and annotation.</title>
        <authorList>
            <consortium name="The Broad Institute Genomics Platform"/>
            <consortium name="The Broad Institute Genome Sequencing Center for Infectious Disease"/>
            <person name="Wu L."/>
            <person name="Ma J."/>
        </authorList>
    </citation>
    <scope>NUCLEOTIDE SEQUENCE [LARGE SCALE GENOMIC DNA]</scope>
    <source>
        <strain evidence="1 2">CGMCC 1.12230</strain>
    </source>
</reference>
<protein>
    <submittedName>
        <fullName evidence="1">Ester cyclase</fullName>
    </submittedName>
</protein>
<dbReference type="PANTHER" id="PTHR38436:SF1">
    <property type="entry name" value="ESTER CYCLASE"/>
    <property type="match status" value="1"/>
</dbReference>
<sequence>MAEATPFKHKQVIQQYLEAFNQQNVDALPEVVTEDVLVQGLIGADGDVNGIEEYGEWWTETLSGFPDAHIEVDDYFESEDRAAARWTFTGTHENDLFGLPATNRSFKITGLALFRMKDGKIAEKRYQQDDLGMLQQLGFVEEH</sequence>
<accession>A0ABD6BAV2</accession>
<keyword evidence="2" id="KW-1185">Reference proteome</keyword>
<evidence type="ECO:0000313" key="1">
    <source>
        <dbReference type="EMBL" id="MFD1562032.1"/>
    </source>
</evidence>
<dbReference type="PANTHER" id="PTHR38436">
    <property type="entry name" value="POLYKETIDE CYCLASE SNOAL-LIKE DOMAIN"/>
    <property type="match status" value="1"/>
</dbReference>
<dbReference type="Pfam" id="PF07366">
    <property type="entry name" value="SnoaL"/>
    <property type="match status" value="1"/>
</dbReference>
<evidence type="ECO:0000313" key="2">
    <source>
        <dbReference type="Proteomes" id="UP001597076"/>
    </source>
</evidence>
<dbReference type="RefSeq" id="WP_390283197.1">
    <property type="nucleotide sequence ID" value="NZ_JBHUDI010000001.1"/>
</dbReference>
<gene>
    <name evidence="1" type="ORF">ACFR99_00390</name>
</gene>
<dbReference type="AlphaFoldDB" id="A0ABD6BAV2"/>
<dbReference type="EMBL" id="JBHUDI010000001">
    <property type="protein sequence ID" value="MFD1562032.1"/>
    <property type="molecule type" value="Genomic_DNA"/>
</dbReference>
<dbReference type="Gene3D" id="3.10.450.50">
    <property type="match status" value="1"/>
</dbReference>
<name>A0ABD6BAV2_9EURY</name>
<comment type="caution">
    <text evidence="1">The sequence shown here is derived from an EMBL/GenBank/DDBJ whole genome shotgun (WGS) entry which is preliminary data.</text>
</comment>
<dbReference type="InterPro" id="IPR009959">
    <property type="entry name" value="Cyclase_SnoaL-like"/>
</dbReference>